<dbReference type="EMBL" id="JACIFO010000013">
    <property type="protein sequence ID" value="MBB4119948.1"/>
    <property type="molecule type" value="Genomic_DNA"/>
</dbReference>
<accession>A0A840EP84</accession>
<evidence type="ECO:0000313" key="1">
    <source>
        <dbReference type="EMBL" id="MBB4119948.1"/>
    </source>
</evidence>
<proteinExistence type="predicted"/>
<organism evidence="1 2">
    <name type="scientific">Mesonia hippocampi</name>
    <dbReference type="NCBI Taxonomy" id="1628250"/>
    <lineage>
        <taxon>Bacteria</taxon>
        <taxon>Pseudomonadati</taxon>
        <taxon>Bacteroidota</taxon>
        <taxon>Flavobacteriia</taxon>
        <taxon>Flavobacteriales</taxon>
        <taxon>Flavobacteriaceae</taxon>
        <taxon>Mesonia</taxon>
    </lineage>
</organism>
<reference evidence="1 2" key="1">
    <citation type="submission" date="2020-08" db="EMBL/GenBank/DDBJ databases">
        <title>Genomic Encyclopedia of Type Strains, Phase IV (KMG-IV): sequencing the most valuable type-strain genomes for metagenomic binning, comparative biology and taxonomic classification.</title>
        <authorList>
            <person name="Goeker M."/>
        </authorList>
    </citation>
    <scope>NUCLEOTIDE SEQUENCE [LARGE SCALE GENOMIC DNA]</scope>
    <source>
        <strain evidence="1 2">DSM 29568</strain>
    </source>
</reference>
<sequence length="291" mass="33166">MKPYYRNLSSVMLLTLCIIITGKINAQDYKNQFGIYTTGIFSSLTYDMNFKGKHEAETGFGVGINYTYFFTKNFGLSLGGELQTYKSQAYYDKLIDQYAATDLDNHNFIFNYQTTGYKEKQHASFLYIPLNFIYETPGITGFYMAAGAKIGFPIKSTAQTSIQNLQTYGYYPQWDATLYDPAFMGYKTEKNIELPKQDITFKTDIAFNLEAGVKQQLNAKNSIYIGLFIAMGITNLEEAPSEKLITYHTDTPALFTYNTLVNSKLQKEDKAFISNIKTFSSGVKLAYKFNW</sequence>
<name>A0A840EP84_9FLAO</name>
<dbReference type="AlphaFoldDB" id="A0A840EP84"/>
<protein>
    <recommendedName>
        <fullName evidence="3">Outer membrane protein beta-barrel domain-containing protein</fullName>
    </recommendedName>
</protein>
<gene>
    <name evidence="1" type="ORF">GGR32_002260</name>
</gene>
<comment type="caution">
    <text evidence="1">The sequence shown here is derived from an EMBL/GenBank/DDBJ whole genome shotgun (WGS) entry which is preliminary data.</text>
</comment>
<dbReference type="Proteomes" id="UP000553034">
    <property type="component" value="Unassembled WGS sequence"/>
</dbReference>
<evidence type="ECO:0000313" key="2">
    <source>
        <dbReference type="Proteomes" id="UP000553034"/>
    </source>
</evidence>
<dbReference type="RefSeq" id="WP_183478283.1">
    <property type="nucleotide sequence ID" value="NZ_JACIFO010000013.1"/>
</dbReference>
<evidence type="ECO:0008006" key="3">
    <source>
        <dbReference type="Google" id="ProtNLM"/>
    </source>
</evidence>
<keyword evidence="2" id="KW-1185">Reference proteome</keyword>